<organism evidence="1 2">
    <name type="scientific">Pseudobacteriovorax antillogorgiicola</name>
    <dbReference type="NCBI Taxonomy" id="1513793"/>
    <lineage>
        <taxon>Bacteria</taxon>
        <taxon>Pseudomonadati</taxon>
        <taxon>Bdellovibrionota</taxon>
        <taxon>Oligoflexia</taxon>
        <taxon>Oligoflexales</taxon>
        <taxon>Pseudobacteriovoracaceae</taxon>
        <taxon>Pseudobacteriovorax</taxon>
    </lineage>
</organism>
<dbReference type="Gene3D" id="3.40.630.30">
    <property type="match status" value="1"/>
</dbReference>
<dbReference type="AlphaFoldDB" id="A0A1Y6B9C7"/>
<protein>
    <recommendedName>
        <fullName evidence="3">N-acetyltransferase domain-containing protein</fullName>
    </recommendedName>
</protein>
<keyword evidence="2" id="KW-1185">Reference proteome</keyword>
<name>A0A1Y6B9C7_9BACT</name>
<dbReference type="Proteomes" id="UP000192907">
    <property type="component" value="Unassembled WGS sequence"/>
</dbReference>
<evidence type="ECO:0008006" key="3">
    <source>
        <dbReference type="Google" id="ProtNLM"/>
    </source>
</evidence>
<evidence type="ECO:0000313" key="2">
    <source>
        <dbReference type="Proteomes" id="UP000192907"/>
    </source>
</evidence>
<accession>A0A1Y6B9C7</accession>
<proteinExistence type="predicted"/>
<reference evidence="2" key="1">
    <citation type="submission" date="2017-04" db="EMBL/GenBank/DDBJ databases">
        <authorList>
            <person name="Varghese N."/>
            <person name="Submissions S."/>
        </authorList>
    </citation>
    <scope>NUCLEOTIDE SEQUENCE [LARGE SCALE GENOMIC DNA]</scope>
    <source>
        <strain evidence="2">RKEM611</strain>
    </source>
</reference>
<evidence type="ECO:0000313" key="1">
    <source>
        <dbReference type="EMBL" id="SME99829.1"/>
    </source>
</evidence>
<sequence length="170" mass="20206">MNLNWSRATDPHQIHRLLIESDRSLSSVMNGTPKRRFESTRKRVEEGAVYLLESEDEWLGSFTLTTYPVFNQDMVSYFTKLNNPMYLGRTIVNPRLSNMEKCFVTMQCFRKSFKLARGFKSETVRTETRAVNRNFTEIMLEVGFRKIYSSEIDKKMVYLERRIIDERMMT</sequence>
<dbReference type="EMBL" id="FWZT01000003">
    <property type="protein sequence ID" value="SME99829.1"/>
    <property type="molecule type" value="Genomic_DNA"/>
</dbReference>
<gene>
    <name evidence="1" type="ORF">SAMN06296036_10343</name>
</gene>
<dbReference type="STRING" id="1513793.SAMN06296036_10343"/>